<name>A0A5E8HD40_9LEPT</name>
<evidence type="ECO:0000313" key="2">
    <source>
        <dbReference type="Proteomes" id="UP000013996"/>
    </source>
</evidence>
<protein>
    <submittedName>
        <fullName evidence="1">Uncharacterized protein</fullName>
    </submittedName>
</protein>
<dbReference type="AlphaFoldDB" id="A0A5E8HD40"/>
<evidence type="ECO:0000313" key="1">
    <source>
        <dbReference type="EMBL" id="EOQ87946.1"/>
    </source>
</evidence>
<accession>A0A5E8HD40</accession>
<dbReference type="EMBL" id="AOGX02000024">
    <property type="protein sequence ID" value="EOQ87946.1"/>
    <property type="molecule type" value="Genomic_DNA"/>
</dbReference>
<proteinExistence type="predicted"/>
<dbReference type="STRING" id="1249483.LEP1GSC202_3299"/>
<organism evidence="1 2">
    <name type="scientific">Leptospira yanagawae serovar Saopaulo str. Sao Paulo = ATCC 700523</name>
    <dbReference type="NCBI Taxonomy" id="1249483"/>
    <lineage>
        <taxon>Bacteria</taxon>
        <taxon>Pseudomonadati</taxon>
        <taxon>Spirochaetota</taxon>
        <taxon>Spirochaetia</taxon>
        <taxon>Leptospirales</taxon>
        <taxon>Leptospiraceae</taxon>
        <taxon>Leptospira</taxon>
    </lineage>
</organism>
<reference evidence="1 2" key="1">
    <citation type="submission" date="2013-04" db="EMBL/GenBank/DDBJ databases">
        <authorList>
            <person name="Harkins D.M."/>
            <person name="Durkin A.S."/>
            <person name="Brinkac L.M."/>
            <person name="Haft D.H."/>
            <person name="Selengut J.D."/>
            <person name="Sanka R."/>
            <person name="DePew J."/>
            <person name="Purushe J."/>
            <person name="Hartskeerl R.A."/>
            <person name="Ahmed A."/>
            <person name="van der Linden H."/>
            <person name="Goris M.G.A."/>
            <person name="Vinetz J.M."/>
            <person name="Sutton G.G."/>
            <person name="Nierman W.C."/>
            <person name="Fouts D.E."/>
        </authorList>
    </citation>
    <scope>NUCLEOTIDE SEQUENCE [LARGE SCALE GENOMIC DNA]</scope>
    <source>
        <strain evidence="1 2">Sao Paulo</strain>
    </source>
</reference>
<comment type="caution">
    <text evidence="1">The sequence shown here is derived from an EMBL/GenBank/DDBJ whole genome shotgun (WGS) entry which is preliminary data.</text>
</comment>
<gene>
    <name evidence="1" type="ORF">LEP1GSC202_3299</name>
</gene>
<sequence>MVSRDKNHVFVYKMSLSGILDENVIIFLKREVEEGIECLQLTSSSVLEEKTKRKELNLLP</sequence>
<dbReference type="Proteomes" id="UP000013996">
    <property type="component" value="Unassembled WGS sequence"/>
</dbReference>